<evidence type="ECO:0000259" key="7">
    <source>
        <dbReference type="PROSITE" id="PS50156"/>
    </source>
</evidence>
<feature type="transmembrane region" description="Helical" evidence="6">
    <location>
        <begin position="629"/>
        <end position="649"/>
    </location>
</feature>
<dbReference type="Pfam" id="PF03176">
    <property type="entry name" value="MMPL"/>
    <property type="match status" value="2"/>
</dbReference>
<dbReference type="PANTHER" id="PTHR33406:SF13">
    <property type="entry name" value="MEMBRANE PROTEIN YDFJ"/>
    <property type="match status" value="1"/>
</dbReference>
<dbReference type="AlphaFoldDB" id="A0A220U2H1"/>
<dbReference type="InterPro" id="IPR004869">
    <property type="entry name" value="MMPL_dom"/>
</dbReference>
<dbReference type="PANTHER" id="PTHR33406">
    <property type="entry name" value="MEMBRANE PROTEIN MJ1562-RELATED"/>
    <property type="match status" value="1"/>
</dbReference>
<dbReference type="EMBL" id="CP022315">
    <property type="protein sequence ID" value="ASK62319.1"/>
    <property type="molecule type" value="Genomic_DNA"/>
</dbReference>
<keyword evidence="9" id="KW-1185">Reference proteome</keyword>
<feature type="transmembrane region" description="Helical" evidence="6">
    <location>
        <begin position="543"/>
        <end position="564"/>
    </location>
</feature>
<dbReference type="Gene3D" id="1.20.1640.10">
    <property type="entry name" value="Multidrug efflux transporter AcrB transmembrane domain"/>
    <property type="match status" value="2"/>
</dbReference>
<name>A0A220U2H1_9BACI</name>
<dbReference type="OrthoDB" id="7051771at2"/>
<feature type="transmembrane region" description="Helical" evidence="6">
    <location>
        <begin position="229"/>
        <end position="250"/>
    </location>
</feature>
<evidence type="ECO:0000256" key="1">
    <source>
        <dbReference type="ARBA" id="ARBA00004651"/>
    </source>
</evidence>
<dbReference type="GO" id="GO:0005886">
    <property type="term" value="C:plasma membrane"/>
    <property type="evidence" value="ECO:0007669"/>
    <property type="project" value="UniProtKB-SubCell"/>
</dbReference>
<feature type="transmembrane region" description="Helical" evidence="6">
    <location>
        <begin position="358"/>
        <end position="377"/>
    </location>
</feature>
<comment type="subcellular location">
    <subcellularLocation>
        <location evidence="1">Cell membrane</location>
        <topology evidence="1">Multi-pass membrane protein</topology>
    </subcellularLocation>
</comment>
<dbReference type="SUPFAM" id="SSF82866">
    <property type="entry name" value="Multidrug efflux transporter AcrB transmembrane domain"/>
    <property type="match status" value="2"/>
</dbReference>
<feature type="transmembrane region" description="Helical" evidence="6">
    <location>
        <begin position="205"/>
        <end position="223"/>
    </location>
</feature>
<feature type="domain" description="SSD" evidence="7">
    <location>
        <begin position="515"/>
        <end position="683"/>
    </location>
</feature>
<keyword evidence="2" id="KW-1003">Cell membrane</keyword>
<feature type="transmembrane region" description="Helical" evidence="6">
    <location>
        <begin position="20"/>
        <end position="36"/>
    </location>
</feature>
<evidence type="ECO:0000256" key="5">
    <source>
        <dbReference type="ARBA" id="ARBA00023136"/>
    </source>
</evidence>
<evidence type="ECO:0000313" key="9">
    <source>
        <dbReference type="Proteomes" id="UP000198312"/>
    </source>
</evidence>
<evidence type="ECO:0000313" key="8">
    <source>
        <dbReference type="EMBL" id="ASK62319.1"/>
    </source>
</evidence>
<accession>A0A220U2H1</accession>
<evidence type="ECO:0000256" key="3">
    <source>
        <dbReference type="ARBA" id="ARBA00022692"/>
    </source>
</evidence>
<evidence type="ECO:0000256" key="4">
    <source>
        <dbReference type="ARBA" id="ARBA00022989"/>
    </source>
</evidence>
<sequence>MAKFLYKLGSSIAKHKWSALAAWVVILAAIVIPLIINNPEFDNNIKMNGLKSLGTNDKIAEEFNHDSEKATIRVVFKSDEEKGITDKDTMKTIQDALTEVKENDKHVDRITDPYKNRQINKDQTVAFADINYDVSKTSITDDSIENVKDSVNSLDDIRTELTGNALSANVEISPAPEIIGIVVAFVILLVAFGSLIAAGMPIISAVIGLGSSIGSVALLTYAFDIPNIALTLAVMIGLALGIDYALFILFRYREIIKTESDHVKAIGMALGTAGSAVIFAGVTVIIAVCGLALVGIDFLTVMGFASAISVLFAVLSALTLLPALISIFHKKIKPKRNKSANSGDLNTPWSKFVVGKPVIAFLAGLILLAALAIPFTHMRLGIPDNGMQPEDSTVKQAYGIMADGFGEGINGPIAMLADVSDKGNPEALQKDLSNMVEDLNSMDHVATVTKPQMSESKDYALISIIPEKGPNDESTYDLVHELRDYNQQAEDKYDLHTEISGLTVINIEMSEKLNDAIPLFAGVIILLAFVLLMVVFRSLIIPLKAVLGFVLSLAATLGFTTLIMQDGFISDLFGVSTTGPVLAFLPIITIGLLFGLAMDYEVFLMSRIHEEYQQTRDNIHSIKTGLKESGPVIVAAALIMFSVFIGFVFQDDIMIKSMGIALAFGVLFDAFIVRMMMVPALTALFGRASWYFPKWLDRILPKVDIEGHALKNEDVQKTTAATDDKSFSEGVYDNRQQTEMSYHHARMKNDEHTAQLYNDLVQNISKKDLLYTALLNYAKDHHEAVYHKFAQDYKNTTGTSSEQQDASSEALLKLLSQQGENIHELNELIKQNKISDQQNLNEETLKLLNQQGENIHELNELVKRIV</sequence>
<dbReference type="KEGG" id="vil:CFK37_09200"/>
<dbReference type="Proteomes" id="UP000198312">
    <property type="component" value="Chromosome"/>
</dbReference>
<evidence type="ECO:0000256" key="6">
    <source>
        <dbReference type="SAM" id="Phobius"/>
    </source>
</evidence>
<feature type="transmembrane region" description="Helical" evidence="6">
    <location>
        <begin position="584"/>
        <end position="608"/>
    </location>
</feature>
<keyword evidence="5 6" id="KW-0472">Membrane</keyword>
<feature type="domain" description="SSD" evidence="7">
    <location>
        <begin position="178"/>
        <end position="327"/>
    </location>
</feature>
<feature type="transmembrane region" description="Helical" evidence="6">
    <location>
        <begin position="178"/>
        <end position="198"/>
    </location>
</feature>
<proteinExistence type="predicted"/>
<dbReference type="InterPro" id="IPR050545">
    <property type="entry name" value="Mycobact_MmpL"/>
</dbReference>
<keyword evidence="3 6" id="KW-0812">Transmembrane</keyword>
<feature type="transmembrane region" description="Helical" evidence="6">
    <location>
        <begin position="302"/>
        <end position="328"/>
    </location>
</feature>
<protein>
    <recommendedName>
        <fullName evidence="7">SSD domain-containing protein</fullName>
    </recommendedName>
</protein>
<dbReference type="InterPro" id="IPR000731">
    <property type="entry name" value="SSD"/>
</dbReference>
<keyword evidence="4 6" id="KW-1133">Transmembrane helix</keyword>
<feature type="transmembrane region" description="Helical" evidence="6">
    <location>
        <begin position="661"/>
        <end position="685"/>
    </location>
</feature>
<reference evidence="8 9" key="1">
    <citation type="submission" date="2017-07" db="EMBL/GenBank/DDBJ databases">
        <title>Virgibacillus sp. LM2416.</title>
        <authorList>
            <person name="Tak E.J."/>
            <person name="Bae J.-W."/>
        </authorList>
    </citation>
    <scope>NUCLEOTIDE SEQUENCE [LARGE SCALE GENOMIC DNA]</scope>
    <source>
        <strain evidence="8 9">LM2416</strain>
    </source>
</reference>
<gene>
    <name evidence="8" type="ORF">CFK37_09200</name>
</gene>
<feature type="transmembrane region" description="Helical" evidence="6">
    <location>
        <begin position="516"/>
        <end position="536"/>
    </location>
</feature>
<organism evidence="8 9">
    <name type="scientific">Virgibacillus phasianinus</name>
    <dbReference type="NCBI Taxonomy" id="2017483"/>
    <lineage>
        <taxon>Bacteria</taxon>
        <taxon>Bacillati</taxon>
        <taxon>Bacillota</taxon>
        <taxon>Bacilli</taxon>
        <taxon>Bacillales</taxon>
        <taxon>Bacillaceae</taxon>
        <taxon>Virgibacillus</taxon>
    </lineage>
</organism>
<dbReference type="RefSeq" id="WP_089061579.1">
    <property type="nucleotide sequence ID" value="NZ_CP022315.1"/>
</dbReference>
<feature type="transmembrane region" description="Helical" evidence="6">
    <location>
        <begin position="270"/>
        <end position="296"/>
    </location>
</feature>
<evidence type="ECO:0000256" key="2">
    <source>
        <dbReference type="ARBA" id="ARBA00022475"/>
    </source>
</evidence>
<dbReference type="PROSITE" id="PS50156">
    <property type="entry name" value="SSD"/>
    <property type="match status" value="2"/>
</dbReference>